<dbReference type="EMBL" id="BAABFO010000001">
    <property type="protein sequence ID" value="GAA4321109.1"/>
    <property type="molecule type" value="Genomic_DNA"/>
</dbReference>
<gene>
    <name evidence="1" type="ORF">GCM10023144_00100</name>
</gene>
<organism evidence="1 2">
    <name type="scientific">Pigmentiphaga soli</name>
    <dbReference type="NCBI Taxonomy" id="1007095"/>
    <lineage>
        <taxon>Bacteria</taxon>
        <taxon>Pseudomonadati</taxon>
        <taxon>Pseudomonadota</taxon>
        <taxon>Betaproteobacteria</taxon>
        <taxon>Burkholderiales</taxon>
        <taxon>Alcaligenaceae</taxon>
        <taxon>Pigmentiphaga</taxon>
    </lineage>
</organism>
<protein>
    <recommendedName>
        <fullName evidence="3">DUF2946 domain-containing protein</fullName>
    </recommendedName>
</protein>
<reference evidence="2" key="1">
    <citation type="journal article" date="2019" name="Int. J. Syst. Evol. Microbiol.">
        <title>The Global Catalogue of Microorganisms (GCM) 10K type strain sequencing project: providing services to taxonomists for standard genome sequencing and annotation.</title>
        <authorList>
            <consortium name="The Broad Institute Genomics Platform"/>
            <consortium name="The Broad Institute Genome Sequencing Center for Infectious Disease"/>
            <person name="Wu L."/>
            <person name="Ma J."/>
        </authorList>
    </citation>
    <scope>NUCLEOTIDE SEQUENCE [LARGE SCALE GENOMIC DNA]</scope>
    <source>
        <strain evidence="2">JCM 17666</strain>
    </source>
</reference>
<sequence length="131" mass="14118">MRGKPDCHPVSVQCDTMRRALVILLLVLAVPFQGAWSAAARYCVDGDGAAQTHFGHHTHIDIGDDGHGAAKQPVHGDCVACHFVSMHAVFADTAMPMTDMAVAAIRFAPLHDAFESRPAAVPERPKWPRLA</sequence>
<accession>A0ABP8GB95</accession>
<evidence type="ECO:0000313" key="1">
    <source>
        <dbReference type="EMBL" id="GAA4321109.1"/>
    </source>
</evidence>
<proteinExistence type="predicted"/>
<evidence type="ECO:0000313" key="2">
    <source>
        <dbReference type="Proteomes" id="UP001501671"/>
    </source>
</evidence>
<comment type="caution">
    <text evidence="1">The sequence shown here is derived from an EMBL/GenBank/DDBJ whole genome shotgun (WGS) entry which is preliminary data.</text>
</comment>
<keyword evidence="2" id="KW-1185">Reference proteome</keyword>
<evidence type="ECO:0008006" key="3">
    <source>
        <dbReference type="Google" id="ProtNLM"/>
    </source>
</evidence>
<name>A0ABP8GB95_9BURK</name>
<dbReference type="Proteomes" id="UP001501671">
    <property type="component" value="Unassembled WGS sequence"/>
</dbReference>